<dbReference type="PROSITE" id="PS50048">
    <property type="entry name" value="ZN2_CY6_FUNGAL_2"/>
    <property type="match status" value="1"/>
</dbReference>
<gene>
    <name evidence="7" type="ORF">HK57_00030</name>
</gene>
<dbReference type="Pfam" id="PF00172">
    <property type="entry name" value="Zn_clus"/>
    <property type="match status" value="1"/>
</dbReference>
<dbReference type="AlphaFoldDB" id="A0A0C1BV93"/>
<evidence type="ECO:0000256" key="3">
    <source>
        <dbReference type="ARBA" id="ARBA00023163"/>
    </source>
</evidence>
<dbReference type="GO" id="GO:0003677">
    <property type="term" value="F:DNA binding"/>
    <property type="evidence" value="ECO:0007669"/>
    <property type="project" value="UniProtKB-KW"/>
</dbReference>
<evidence type="ECO:0000313" key="7">
    <source>
        <dbReference type="EMBL" id="KIA75481.1"/>
    </source>
</evidence>
<feature type="compositionally biased region" description="Low complexity" evidence="5">
    <location>
        <begin position="855"/>
        <end position="877"/>
    </location>
</feature>
<keyword evidence="3" id="KW-0804">Transcription</keyword>
<feature type="region of interest" description="Disordered" evidence="5">
    <location>
        <begin position="399"/>
        <end position="423"/>
    </location>
</feature>
<feature type="domain" description="Zn(2)-C6 fungal-type" evidence="6">
    <location>
        <begin position="357"/>
        <end position="385"/>
    </location>
</feature>
<dbReference type="EMBL" id="JOMC01000144">
    <property type="protein sequence ID" value="KIA75481.1"/>
    <property type="molecule type" value="Genomic_DNA"/>
</dbReference>
<comment type="caution">
    <text evidence="7">The sequence shown here is derived from an EMBL/GenBank/DDBJ whole genome shotgun (WGS) entry which is preliminary data.</text>
</comment>
<dbReference type="Gene3D" id="4.10.240.10">
    <property type="entry name" value="Zn(2)-C6 fungal-type DNA-binding domain"/>
    <property type="match status" value="1"/>
</dbReference>
<feature type="region of interest" description="Disordered" evidence="5">
    <location>
        <begin position="247"/>
        <end position="270"/>
    </location>
</feature>
<dbReference type="Proteomes" id="UP000053475">
    <property type="component" value="Unassembled WGS sequence"/>
</dbReference>
<dbReference type="CDD" id="cd00067">
    <property type="entry name" value="GAL4"/>
    <property type="match status" value="1"/>
</dbReference>
<feature type="region of interest" description="Disordered" evidence="5">
    <location>
        <begin position="1"/>
        <end position="20"/>
    </location>
</feature>
<keyword evidence="8" id="KW-1185">Reference proteome</keyword>
<evidence type="ECO:0000313" key="8">
    <source>
        <dbReference type="Proteomes" id="UP000053475"/>
    </source>
</evidence>
<keyword evidence="2" id="KW-0238">DNA-binding</keyword>
<feature type="compositionally biased region" description="Low complexity" evidence="5">
    <location>
        <begin position="410"/>
        <end position="423"/>
    </location>
</feature>
<accession>A0A0C1BV93</accession>
<keyword evidence="4" id="KW-0539">Nucleus</keyword>
<keyword evidence="1" id="KW-0805">Transcription regulation</keyword>
<dbReference type="InterPro" id="IPR036864">
    <property type="entry name" value="Zn2-C6_fun-type_DNA-bd_sf"/>
</dbReference>
<dbReference type="SUPFAM" id="SSF57701">
    <property type="entry name" value="Zn2/Cys6 DNA-binding domain"/>
    <property type="match status" value="1"/>
</dbReference>
<evidence type="ECO:0000259" key="6">
    <source>
        <dbReference type="PROSITE" id="PS50048"/>
    </source>
</evidence>
<dbReference type="InterPro" id="IPR053178">
    <property type="entry name" value="Osmoadaptation_assoc"/>
</dbReference>
<dbReference type="InterPro" id="IPR001138">
    <property type="entry name" value="Zn2Cys6_DnaBD"/>
</dbReference>
<dbReference type="PANTHER" id="PTHR38111:SF11">
    <property type="entry name" value="TRANSCRIPTION FACTOR DOMAIN-CONTAINING PROTEIN-RELATED"/>
    <property type="match status" value="1"/>
</dbReference>
<dbReference type="PANTHER" id="PTHR38111">
    <property type="entry name" value="ZN(2)-C6 FUNGAL-TYPE DOMAIN-CONTAINING PROTEIN-RELATED"/>
    <property type="match status" value="1"/>
</dbReference>
<feature type="region of interest" description="Disordered" evidence="5">
    <location>
        <begin position="855"/>
        <end position="884"/>
    </location>
</feature>
<name>A0A0C1BV93_ASPUT</name>
<protein>
    <submittedName>
        <fullName evidence="7">Zn(II)2Cys6 transcription factor</fullName>
    </submittedName>
</protein>
<evidence type="ECO:0000256" key="5">
    <source>
        <dbReference type="SAM" id="MobiDB-lite"/>
    </source>
</evidence>
<reference evidence="7 8" key="1">
    <citation type="submission" date="2014-11" db="EMBL/GenBank/DDBJ databases">
        <title>Genomics derived discovery of secondary metabolites biosynthetic gene clusters in Aspergillus ustus.</title>
        <authorList>
            <person name="Pi B."/>
            <person name="Dai F."/>
            <person name="Song X."/>
            <person name="Zhu C."/>
            <person name="Li H."/>
            <person name="Yu D."/>
        </authorList>
    </citation>
    <scope>NUCLEOTIDE SEQUENCE [LARGE SCALE GENOMIC DNA]</scope>
    <source>
        <strain evidence="7 8">3.3904</strain>
    </source>
</reference>
<feature type="region of interest" description="Disordered" evidence="5">
    <location>
        <begin position="30"/>
        <end position="73"/>
    </location>
</feature>
<evidence type="ECO:0000256" key="4">
    <source>
        <dbReference type="ARBA" id="ARBA00023242"/>
    </source>
</evidence>
<dbReference type="GO" id="GO:0000981">
    <property type="term" value="F:DNA-binding transcription factor activity, RNA polymerase II-specific"/>
    <property type="evidence" value="ECO:0007669"/>
    <property type="project" value="InterPro"/>
</dbReference>
<evidence type="ECO:0000256" key="1">
    <source>
        <dbReference type="ARBA" id="ARBA00023015"/>
    </source>
</evidence>
<dbReference type="SMART" id="SM00066">
    <property type="entry name" value="GAL4"/>
    <property type="match status" value="1"/>
</dbReference>
<sequence length="906" mass="99265">MADEEKPDISSPLPTLSPFLMADNSPSLIPFLGAMTAGQGDQRRPSGERPVYPTAEEVSSQEAYPPPTYHTQSASRSLHVDFTGWTQGHLNVTEGSPTGTAVYTTALTNRRQQMKISPAGSQTTLAIIDLRSLGPVVQLKVHGHDIAIGIKTRLKKEGVYISPSLQAATLTWKSQTMKVVDLELRDGNGIPLAQFNPHPSWSRRKAGRLDLFGPSVSDGRFMEEIMVTCFALVYTTILEQEAAAAAARGGTSSPGRESASQGAELRSEPEAVVQWTDRHIRDKWMHNTLYNLQSMDVICNIASSDLTNHVRPSQPVAAPRQASKAWRPQLVSQDAIVNSCFSALSSDSNSGVPSGRGCDQCRKSKKKCDEVKPTCTRCARRGLECIGAGEKRYKFMEDGPTARKRSPNHSANSNSNSTSTTTTIAKKKTALRIFSSAPSNKITLLGRALADAITTKDLRYNLLWAYGGYLLAVPARLGVNEALDTAVDALVTSHRTFSSRKEITVASLTKYSRALAALRSCLDDPKTASSSETLCAVSLLLVIQHIHGYQDMKWTGHAEGGAKILKARRSCAPRDSFERLLLLSLRGPVLFEGLFNPNIQFSAEEWKELVENELDTGTPEGTMLANLARVPEILNRVRTNKNGLPGLLKIQTDMKEIYTKTRAICDEFATELAAIESNKSANPLRLPPVMLHAHIQRMYGLCITITLYMNYTLTAIRTFDHSLATDATFLAFEMLDIAEKAAKYRPFGAAYVTLGLVAALMTVTNDALRTLLRASIVDYQRDFRQPHLDHITIEDHFQWLDPFQSLDLFAGYENLDDGFEQNAMYTPLTSGVNFGEELDSGVEFTAEFTPEFFPDFTPESTSGSGSASEIASEGSSSLRYTPDSTGELPADLAVELTSDLTLKLTV</sequence>
<dbReference type="GO" id="GO:0008270">
    <property type="term" value="F:zinc ion binding"/>
    <property type="evidence" value="ECO:0007669"/>
    <property type="project" value="InterPro"/>
</dbReference>
<dbReference type="PROSITE" id="PS00463">
    <property type="entry name" value="ZN2_CY6_FUNGAL_1"/>
    <property type="match status" value="1"/>
</dbReference>
<evidence type="ECO:0000256" key="2">
    <source>
        <dbReference type="ARBA" id="ARBA00023125"/>
    </source>
</evidence>
<feature type="compositionally biased region" description="Polar residues" evidence="5">
    <location>
        <begin position="250"/>
        <end position="261"/>
    </location>
</feature>
<organism evidence="7 8">
    <name type="scientific">Aspergillus ustus</name>
    <dbReference type="NCBI Taxonomy" id="40382"/>
    <lineage>
        <taxon>Eukaryota</taxon>
        <taxon>Fungi</taxon>
        <taxon>Dikarya</taxon>
        <taxon>Ascomycota</taxon>
        <taxon>Pezizomycotina</taxon>
        <taxon>Eurotiomycetes</taxon>
        <taxon>Eurotiomycetidae</taxon>
        <taxon>Eurotiales</taxon>
        <taxon>Aspergillaceae</taxon>
        <taxon>Aspergillus</taxon>
        <taxon>Aspergillus subgen. Nidulantes</taxon>
    </lineage>
</organism>
<proteinExistence type="predicted"/>